<dbReference type="Gene3D" id="3.30.450.20">
    <property type="entry name" value="PAS domain"/>
    <property type="match status" value="1"/>
</dbReference>
<dbReference type="Gene3D" id="1.10.10.60">
    <property type="entry name" value="Homeodomain-like"/>
    <property type="match status" value="1"/>
</dbReference>
<dbReference type="GO" id="GO:0005524">
    <property type="term" value="F:ATP binding"/>
    <property type="evidence" value="ECO:0007669"/>
    <property type="project" value="UniProtKB-KW"/>
</dbReference>
<dbReference type="PROSITE" id="PS50112">
    <property type="entry name" value="PAS"/>
    <property type="match status" value="1"/>
</dbReference>
<dbReference type="Pfam" id="PF00158">
    <property type="entry name" value="Sigma54_activat"/>
    <property type="match status" value="1"/>
</dbReference>
<dbReference type="FunFam" id="3.40.50.300:FF:000006">
    <property type="entry name" value="DNA-binding transcriptional regulator NtrC"/>
    <property type="match status" value="1"/>
</dbReference>
<evidence type="ECO:0000256" key="3">
    <source>
        <dbReference type="ARBA" id="ARBA00022840"/>
    </source>
</evidence>
<dbReference type="CDD" id="cd00009">
    <property type="entry name" value="AAA"/>
    <property type="match status" value="1"/>
</dbReference>
<dbReference type="InterPro" id="IPR058031">
    <property type="entry name" value="AAA_lid_NorR"/>
</dbReference>
<dbReference type="InterPro" id="IPR030828">
    <property type="entry name" value="HTH_TyrR"/>
</dbReference>
<feature type="domain" description="PAS" evidence="6">
    <location>
        <begin position="12"/>
        <end position="66"/>
    </location>
</feature>
<dbReference type="PANTHER" id="PTHR32071">
    <property type="entry name" value="TRANSCRIPTIONAL REGULATORY PROTEIN"/>
    <property type="match status" value="1"/>
</dbReference>
<dbReference type="InterPro" id="IPR027417">
    <property type="entry name" value="P-loop_NTPase"/>
</dbReference>
<dbReference type="InterPro" id="IPR000014">
    <property type="entry name" value="PAS"/>
</dbReference>
<dbReference type="Gene3D" id="1.10.8.60">
    <property type="match status" value="1"/>
</dbReference>
<dbReference type="InterPro" id="IPR003593">
    <property type="entry name" value="AAA+_ATPase"/>
</dbReference>
<dbReference type="InterPro" id="IPR009057">
    <property type="entry name" value="Homeodomain-like_sf"/>
</dbReference>
<dbReference type="Pfam" id="PF18024">
    <property type="entry name" value="HTH_50"/>
    <property type="match status" value="1"/>
</dbReference>
<name>A0A1X0XT13_9BACT</name>
<evidence type="ECO:0000313" key="7">
    <source>
        <dbReference type="EMBL" id="ORJ56052.1"/>
    </source>
</evidence>
<dbReference type="PROSITE" id="PS50045">
    <property type="entry name" value="SIGMA54_INTERACT_4"/>
    <property type="match status" value="1"/>
</dbReference>
<dbReference type="SUPFAM" id="SSF55785">
    <property type="entry name" value="PYP-like sensor domain (PAS domain)"/>
    <property type="match status" value="1"/>
</dbReference>
<keyword evidence="3" id="KW-0067">ATP-binding</keyword>
<keyword evidence="1" id="KW-0547">Nucleotide-binding</keyword>
<dbReference type="PROSITE" id="PS00675">
    <property type="entry name" value="SIGMA54_INTERACT_1"/>
    <property type="match status" value="1"/>
</dbReference>
<gene>
    <name evidence="7" type="ORF">B5V00_14450</name>
</gene>
<dbReference type="InterPro" id="IPR013656">
    <property type="entry name" value="PAS_4"/>
</dbReference>
<dbReference type="SUPFAM" id="SSF46689">
    <property type="entry name" value="Homeodomain-like"/>
    <property type="match status" value="1"/>
</dbReference>
<evidence type="ECO:0000259" key="6">
    <source>
        <dbReference type="PROSITE" id="PS50112"/>
    </source>
</evidence>
<protein>
    <recommendedName>
        <fullName evidence="4">HTH-type transcriptional regulatory protein TyrR</fullName>
    </recommendedName>
</protein>
<evidence type="ECO:0000313" key="8">
    <source>
        <dbReference type="Proteomes" id="UP000193136"/>
    </source>
</evidence>
<dbReference type="Pfam" id="PF08448">
    <property type="entry name" value="PAS_4"/>
    <property type="match status" value="1"/>
</dbReference>
<dbReference type="OrthoDB" id="9814761at2"/>
<evidence type="ECO:0000256" key="2">
    <source>
        <dbReference type="ARBA" id="ARBA00022797"/>
    </source>
</evidence>
<dbReference type="InterPro" id="IPR025662">
    <property type="entry name" value="Sigma_54_int_dom_ATP-bd_1"/>
</dbReference>
<dbReference type="SMART" id="SM00091">
    <property type="entry name" value="PAS"/>
    <property type="match status" value="1"/>
</dbReference>
<feature type="domain" description="Sigma-54 factor interaction" evidence="5">
    <location>
        <begin position="144"/>
        <end position="373"/>
    </location>
</feature>
<dbReference type="InterPro" id="IPR035965">
    <property type="entry name" value="PAS-like_dom_sf"/>
</dbReference>
<dbReference type="PROSITE" id="PS00676">
    <property type="entry name" value="SIGMA54_INTERACT_2"/>
    <property type="match status" value="1"/>
</dbReference>
<evidence type="ECO:0000256" key="4">
    <source>
        <dbReference type="ARBA" id="ARBA00029500"/>
    </source>
</evidence>
<proteinExistence type="predicted"/>
<dbReference type="PANTHER" id="PTHR32071:SF57">
    <property type="entry name" value="C4-DICARBOXYLATE TRANSPORT TRANSCRIPTIONAL REGULATORY PROTEIN DCTD"/>
    <property type="match status" value="1"/>
</dbReference>
<accession>A0A1X0XT13</accession>
<organism evidence="7 8">
    <name type="scientific">Geothermobacter hydrogeniphilus</name>
    <dbReference type="NCBI Taxonomy" id="1969733"/>
    <lineage>
        <taxon>Bacteria</taxon>
        <taxon>Pseudomonadati</taxon>
        <taxon>Thermodesulfobacteriota</taxon>
        <taxon>Desulfuromonadia</taxon>
        <taxon>Desulfuromonadales</taxon>
        <taxon>Geothermobacteraceae</taxon>
        <taxon>Geothermobacter</taxon>
    </lineage>
</organism>
<dbReference type="GO" id="GO:0006355">
    <property type="term" value="P:regulation of DNA-templated transcription"/>
    <property type="evidence" value="ECO:0007669"/>
    <property type="project" value="InterPro"/>
</dbReference>
<dbReference type="GO" id="GO:0003677">
    <property type="term" value="F:DNA binding"/>
    <property type="evidence" value="ECO:0007669"/>
    <property type="project" value="UniProtKB-KW"/>
</dbReference>
<dbReference type="InterPro" id="IPR025943">
    <property type="entry name" value="Sigma_54_int_dom_ATP-bd_2"/>
</dbReference>
<dbReference type="CDD" id="cd00130">
    <property type="entry name" value="PAS"/>
    <property type="match status" value="1"/>
</dbReference>
<evidence type="ECO:0000256" key="1">
    <source>
        <dbReference type="ARBA" id="ARBA00022741"/>
    </source>
</evidence>
<keyword evidence="2" id="KW-0058">Aromatic hydrocarbons catabolism</keyword>
<dbReference type="Gene3D" id="3.40.50.300">
    <property type="entry name" value="P-loop containing nucleotide triphosphate hydrolases"/>
    <property type="match status" value="1"/>
</dbReference>
<dbReference type="AlphaFoldDB" id="A0A1X0XT13"/>
<dbReference type="InterPro" id="IPR002078">
    <property type="entry name" value="Sigma_54_int"/>
</dbReference>
<dbReference type="SUPFAM" id="SSF52540">
    <property type="entry name" value="P-loop containing nucleoside triphosphate hydrolases"/>
    <property type="match status" value="1"/>
</dbReference>
<dbReference type="Pfam" id="PF25601">
    <property type="entry name" value="AAA_lid_14"/>
    <property type="match status" value="1"/>
</dbReference>
<dbReference type="NCBIfam" id="TIGR00229">
    <property type="entry name" value="sensory_box"/>
    <property type="match status" value="1"/>
</dbReference>
<reference evidence="7 8" key="1">
    <citation type="submission" date="2017-03" db="EMBL/GenBank/DDBJ databases">
        <title>Genome sequence of Geothermobacter sp. EPR-M, Deep-Sea Iron Reducer.</title>
        <authorList>
            <person name="Tully B."/>
            <person name="Savalia P."/>
            <person name="Abuyen K."/>
            <person name="Baughan C."/>
            <person name="Romero E."/>
            <person name="Ronkowski C."/>
            <person name="Torres B."/>
            <person name="Tremblay J."/>
            <person name="Trujillo A."/>
            <person name="Tyler M."/>
            <person name="Perez-Rodriguez I."/>
            <person name="Amend J."/>
        </authorList>
    </citation>
    <scope>NUCLEOTIDE SEQUENCE [LARGE SCALE GENOMIC DNA]</scope>
    <source>
        <strain evidence="7 8">EPR-M</strain>
    </source>
</reference>
<comment type="caution">
    <text evidence="7">The sequence shown here is derived from an EMBL/GenBank/DDBJ whole genome shotgun (WGS) entry which is preliminary data.</text>
</comment>
<keyword evidence="8" id="KW-1185">Reference proteome</keyword>
<dbReference type="STRING" id="1969733.B5V00_14450"/>
<evidence type="ECO:0000259" key="5">
    <source>
        <dbReference type="PROSITE" id="PS50045"/>
    </source>
</evidence>
<sequence length="457" mass="51048">MPHHPDNLPPLDRELLELTFDHVANGIYLVDGEGTTIRVNRTFEEMSGFSNAELVGRNLRDMVGPDREFSGSASLLVLEKKKPVTATYSTSTGRKLLVRGIPLFHDDGSIRLIINTIWDLTVVSYSRAVDADTARDAMPEEEDLVTCSPQMQQVLDLALRVAPTDSTLLLSGESGVGKSLLARLVHRASERRKGPFLQVNCGAIPETLLEAELFGYAPGSFTGADRKGRDGRFTLADGGTLFLDEIAELPLHLQSKLLGVLQEREFFRIGGNRAEKVDVRVIAASNRNLLEMVAAGRFREDLYYRLNVVPITLPPLRRRPEDIPLLADAFVERFNRKYRSFKQLSPPLLSRLEQLPWRGNIRELENFIERLVVTSTETVLTPENCGLPTAPANGQGSLKRQLENHEAEILTRAWEKHRTTRRVATALGISQATAARKLRRHKIGEPIDNPESSRLPT</sequence>
<dbReference type="EMBL" id="NAAD01000023">
    <property type="protein sequence ID" value="ORJ56052.1"/>
    <property type="molecule type" value="Genomic_DNA"/>
</dbReference>
<dbReference type="SMART" id="SM00382">
    <property type="entry name" value="AAA"/>
    <property type="match status" value="1"/>
</dbReference>
<dbReference type="Proteomes" id="UP000193136">
    <property type="component" value="Unassembled WGS sequence"/>
</dbReference>
<dbReference type="RefSeq" id="WP_085011532.1">
    <property type="nucleotide sequence ID" value="NZ_NAAD01000023.1"/>
</dbReference>